<dbReference type="InterPro" id="IPR017560">
    <property type="entry name" value="Cyt_c_biogenesis_CcmI"/>
</dbReference>
<feature type="transmembrane region" description="Helical" evidence="5">
    <location>
        <begin position="95"/>
        <end position="115"/>
    </location>
</feature>
<reference evidence="8 9" key="1">
    <citation type="submission" date="2020-06" db="EMBL/GenBank/DDBJ databases">
        <title>Oricola thermophila sp. nov. isolated from a tidal sediments.</title>
        <authorList>
            <person name="Kwon K.K."/>
            <person name="Yang S.-H."/>
            <person name="Park M.-J."/>
        </authorList>
    </citation>
    <scope>NUCLEOTIDE SEQUENCE [LARGE SCALE GENOMIC DNA]</scope>
    <source>
        <strain evidence="8 9">MEBiC13590</strain>
    </source>
</reference>
<dbReference type="GO" id="GO:0017004">
    <property type="term" value="P:cytochrome complex assembly"/>
    <property type="evidence" value="ECO:0007669"/>
    <property type="project" value="UniProtKB-KW"/>
</dbReference>
<dbReference type="InterPro" id="IPR011990">
    <property type="entry name" value="TPR-like_helical_dom_sf"/>
</dbReference>
<keyword evidence="5" id="KW-0812">Transmembrane</keyword>
<accession>A0A6N1VD34</accession>
<organism evidence="8 9">
    <name type="scientific">Oricola thermophila</name>
    <dbReference type="NCBI Taxonomy" id="2742145"/>
    <lineage>
        <taxon>Bacteria</taxon>
        <taxon>Pseudomonadati</taxon>
        <taxon>Pseudomonadota</taxon>
        <taxon>Alphaproteobacteria</taxon>
        <taxon>Hyphomicrobiales</taxon>
        <taxon>Ahrensiaceae</taxon>
        <taxon>Oricola</taxon>
    </lineage>
</organism>
<keyword evidence="3" id="KW-0201">Cytochrome c-type biogenesis</keyword>
<evidence type="ECO:0000313" key="9">
    <source>
        <dbReference type="Proteomes" id="UP000509367"/>
    </source>
</evidence>
<dbReference type="PANTHER" id="PTHR47870">
    <property type="entry name" value="CYTOCHROME C-TYPE BIOGENESIS PROTEIN CCMH"/>
    <property type="match status" value="1"/>
</dbReference>
<dbReference type="KEGG" id="orm:HTY61_09240"/>
<keyword evidence="6" id="KW-0732">Signal</keyword>
<dbReference type="NCBIfam" id="TIGR03142">
    <property type="entry name" value="cytochro_ccmI"/>
    <property type="match status" value="1"/>
</dbReference>
<evidence type="ECO:0000256" key="5">
    <source>
        <dbReference type="SAM" id="Phobius"/>
    </source>
</evidence>
<dbReference type="EMBL" id="CP054836">
    <property type="protein sequence ID" value="QKV18618.1"/>
    <property type="molecule type" value="Genomic_DNA"/>
</dbReference>
<dbReference type="Pfam" id="PF23914">
    <property type="entry name" value="TPR_CcmH_CycH"/>
    <property type="match status" value="1"/>
</dbReference>
<keyword evidence="4" id="KW-0802">TPR repeat</keyword>
<keyword evidence="5" id="KW-1133">Transmembrane helix</keyword>
<dbReference type="InterPro" id="IPR056413">
    <property type="entry name" value="TPR_CcmH_CycH"/>
</dbReference>
<evidence type="ECO:0000313" key="8">
    <source>
        <dbReference type="EMBL" id="QKV18618.1"/>
    </source>
</evidence>
<dbReference type="AlphaFoldDB" id="A0A6N1VD34"/>
<comment type="subcellular location">
    <subcellularLocation>
        <location evidence="1">Cell envelope</location>
    </subcellularLocation>
</comment>
<dbReference type="SUPFAM" id="SSF48452">
    <property type="entry name" value="TPR-like"/>
    <property type="match status" value="1"/>
</dbReference>
<name>A0A6N1VD34_9HYPH</name>
<dbReference type="GO" id="GO:0030313">
    <property type="term" value="C:cell envelope"/>
    <property type="evidence" value="ECO:0007669"/>
    <property type="project" value="UniProtKB-SubCell"/>
</dbReference>
<evidence type="ECO:0000259" key="7">
    <source>
        <dbReference type="Pfam" id="PF23914"/>
    </source>
</evidence>
<gene>
    <name evidence="8" type="primary">ccmI</name>
    <name evidence="8" type="ORF">HTY61_09240</name>
</gene>
<evidence type="ECO:0000256" key="2">
    <source>
        <dbReference type="ARBA" id="ARBA00022737"/>
    </source>
</evidence>
<evidence type="ECO:0000256" key="6">
    <source>
        <dbReference type="SAM" id="SignalP"/>
    </source>
</evidence>
<keyword evidence="2" id="KW-0677">Repeat</keyword>
<dbReference type="Gene3D" id="1.25.40.10">
    <property type="entry name" value="Tetratricopeptide repeat domain"/>
    <property type="match status" value="2"/>
</dbReference>
<keyword evidence="9" id="KW-1185">Reference proteome</keyword>
<evidence type="ECO:0000256" key="1">
    <source>
        <dbReference type="ARBA" id="ARBA00004196"/>
    </source>
</evidence>
<dbReference type="InterPro" id="IPR051263">
    <property type="entry name" value="C-type_cytochrome_biogenesis"/>
</dbReference>
<feature type="domain" description="Cytochrome c-type biogenesis protein H TPR" evidence="7">
    <location>
        <begin position="129"/>
        <end position="262"/>
    </location>
</feature>
<evidence type="ECO:0000256" key="4">
    <source>
        <dbReference type="ARBA" id="ARBA00022803"/>
    </source>
</evidence>
<feature type="signal peptide" evidence="6">
    <location>
        <begin position="1"/>
        <end position="25"/>
    </location>
</feature>
<proteinExistence type="predicted"/>
<dbReference type="PANTHER" id="PTHR47870:SF1">
    <property type="entry name" value="CYTOCHROME C-TYPE BIOGENESIS PROTEIN CCMH"/>
    <property type="match status" value="1"/>
</dbReference>
<feature type="chain" id="PRO_5026803592" evidence="6">
    <location>
        <begin position="26"/>
        <end position="389"/>
    </location>
</feature>
<dbReference type="Proteomes" id="UP000509367">
    <property type="component" value="Chromosome"/>
</dbReference>
<protein>
    <submittedName>
        <fullName evidence="8">C-type cytochrome biogenesis protein CcmI</fullName>
    </submittedName>
</protein>
<sequence length="389" mass="41513">MLFTLFAALLTLLLLALVFWPVARAPETAAADGHDFDVAIYKDQLRELEADIARGAIDPAEADYARAEIGRRLITAGEAAEAESRAAVKRRRSGIAMLVAAAVFVPFAAVIVYSLTGSPGMEAQPLAARLEERQPMASSQTIQGMDINELVARAEAHLNANPEDGRGWDVLAPMYLRLGRAADARNAFERAIALQGESAQRRSGLGQAYYMLAQGLVDANARAEFERALELDGGDSRSRFFLALSAAQAGDEGGAVAAWQAIVDDPGAAPEWKAAAAEGLRRFAAAAAEASAPRLDEETMRDAEQMSAGDREEMILGMIARLDERLRDNPDDVAGWQRLIRSYAVLGRADEATDALGRALDAFAEDADKHAEIAAFADALGLSSGEAAQ</sequence>
<dbReference type="RefSeq" id="WP_175276511.1">
    <property type="nucleotide sequence ID" value="NZ_CP054836.1"/>
</dbReference>
<dbReference type="GO" id="GO:0005886">
    <property type="term" value="C:plasma membrane"/>
    <property type="evidence" value="ECO:0007669"/>
    <property type="project" value="TreeGrafter"/>
</dbReference>
<evidence type="ECO:0000256" key="3">
    <source>
        <dbReference type="ARBA" id="ARBA00022748"/>
    </source>
</evidence>
<keyword evidence="5" id="KW-0472">Membrane</keyword>